<accession>A0ACC2EUS0</accession>
<keyword evidence="2" id="KW-1185">Reference proteome</keyword>
<proteinExistence type="predicted"/>
<dbReference type="Proteomes" id="UP001162992">
    <property type="component" value="Chromosome 1"/>
</dbReference>
<evidence type="ECO:0000313" key="2">
    <source>
        <dbReference type="Proteomes" id="UP001162992"/>
    </source>
</evidence>
<evidence type="ECO:0000313" key="1">
    <source>
        <dbReference type="EMBL" id="KAJ7570110.1"/>
    </source>
</evidence>
<protein>
    <submittedName>
        <fullName evidence="1">Uncharacterized protein</fullName>
    </submittedName>
</protein>
<dbReference type="EMBL" id="CM055092">
    <property type="protein sequence ID" value="KAJ7570110.1"/>
    <property type="molecule type" value="Genomic_DNA"/>
</dbReference>
<sequence length="256" mass="28436">MDSALCCQTLALSASLLSPHHRHQPYPHHHSPLLNNRQHTAWLFRCSQLSRAVVNLRLAHSSHFLGMHSFPGILTPHGPHRRSQSTISMMVLPTANPERITEKPQPKWSARAIKAFSMAELEARKMKYPTTGTEALLMGILTEGTSQAARFLRSNGITLFKVRDETIKVLGKADMYFFSPEHPPLTEPAQKALDWAVTEKQRLGDTGEISATLLLLGIWAQKGFAGQQVLASLGFDEMKAKEVAELVKGNTSILRT</sequence>
<reference evidence="2" key="1">
    <citation type="journal article" date="2024" name="Proc. Natl. Acad. Sci. U.S.A.">
        <title>Extraordinary preservation of gene collinearity over three hundred million years revealed in homosporous lycophytes.</title>
        <authorList>
            <person name="Li C."/>
            <person name="Wickell D."/>
            <person name="Kuo L.Y."/>
            <person name="Chen X."/>
            <person name="Nie B."/>
            <person name="Liao X."/>
            <person name="Peng D."/>
            <person name="Ji J."/>
            <person name="Jenkins J."/>
            <person name="Williams M."/>
            <person name="Shu S."/>
            <person name="Plott C."/>
            <person name="Barry K."/>
            <person name="Rajasekar S."/>
            <person name="Grimwood J."/>
            <person name="Han X."/>
            <person name="Sun S."/>
            <person name="Hou Z."/>
            <person name="He W."/>
            <person name="Dai G."/>
            <person name="Sun C."/>
            <person name="Schmutz J."/>
            <person name="Leebens-Mack J.H."/>
            <person name="Li F.W."/>
            <person name="Wang L."/>
        </authorList>
    </citation>
    <scope>NUCLEOTIDE SEQUENCE [LARGE SCALE GENOMIC DNA]</scope>
    <source>
        <strain evidence="2">cv. PW_Plant_1</strain>
    </source>
</reference>
<comment type="caution">
    <text evidence="1">The sequence shown here is derived from an EMBL/GenBank/DDBJ whole genome shotgun (WGS) entry which is preliminary data.</text>
</comment>
<name>A0ACC2EUS0_DIPCM</name>
<organism evidence="1 2">
    <name type="scientific">Diphasiastrum complanatum</name>
    <name type="common">Issler's clubmoss</name>
    <name type="synonym">Lycopodium complanatum</name>
    <dbReference type="NCBI Taxonomy" id="34168"/>
    <lineage>
        <taxon>Eukaryota</taxon>
        <taxon>Viridiplantae</taxon>
        <taxon>Streptophyta</taxon>
        <taxon>Embryophyta</taxon>
        <taxon>Tracheophyta</taxon>
        <taxon>Lycopodiopsida</taxon>
        <taxon>Lycopodiales</taxon>
        <taxon>Lycopodiaceae</taxon>
        <taxon>Lycopodioideae</taxon>
        <taxon>Diphasiastrum</taxon>
    </lineage>
</organism>
<gene>
    <name evidence="1" type="ORF">O6H91_01G107000</name>
</gene>